<keyword evidence="3" id="KW-0378">Hydrolase</keyword>
<dbReference type="CDD" id="cd06558">
    <property type="entry name" value="crotonase-like"/>
    <property type="match status" value="1"/>
</dbReference>
<dbReference type="Pfam" id="PF16113">
    <property type="entry name" value="ECH_2"/>
    <property type="match status" value="1"/>
</dbReference>
<accession>A0A0J7JAX8</accession>
<dbReference type="EMBL" id="LFBU01000001">
    <property type="protein sequence ID" value="KMQ75064.1"/>
    <property type="molecule type" value="Genomic_DNA"/>
</dbReference>
<gene>
    <name evidence="5" type="ORF">Msub_11263</name>
</gene>
<reference evidence="5 6" key="1">
    <citation type="submission" date="2015-06" db="EMBL/GenBank/DDBJ databases">
        <title>Marinobacter subterrani, a genetically tractable neutrophilic iron-oxidizing strain isolated from the Soudan Iron Mine.</title>
        <authorList>
            <person name="Bonis B.M."/>
            <person name="Gralnick J.A."/>
        </authorList>
    </citation>
    <scope>NUCLEOTIDE SEQUENCE [LARGE SCALE GENOMIC DNA]</scope>
    <source>
        <strain evidence="5 6">JG233</strain>
    </source>
</reference>
<comment type="caution">
    <text evidence="5">The sequence shown here is derived from an EMBL/GenBank/DDBJ whole genome shotgun (WGS) entry which is preliminary data.</text>
</comment>
<dbReference type="InterPro" id="IPR029045">
    <property type="entry name" value="ClpP/crotonase-like_dom_sf"/>
</dbReference>
<organism evidence="5 6">
    <name type="scientific">Marinobacter subterrani</name>
    <dbReference type="NCBI Taxonomy" id="1658765"/>
    <lineage>
        <taxon>Bacteria</taxon>
        <taxon>Pseudomonadati</taxon>
        <taxon>Pseudomonadota</taxon>
        <taxon>Gammaproteobacteria</taxon>
        <taxon>Pseudomonadales</taxon>
        <taxon>Marinobacteraceae</taxon>
        <taxon>Marinobacter</taxon>
    </lineage>
</organism>
<name>A0A0J7JAX8_9GAMM</name>
<dbReference type="GO" id="GO:0003860">
    <property type="term" value="F:3-hydroxyisobutyryl-CoA hydrolase activity"/>
    <property type="evidence" value="ECO:0007669"/>
    <property type="project" value="UniProtKB-EC"/>
</dbReference>
<dbReference type="AlphaFoldDB" id="A0A0J7JAX8"/>
<evidence type="ECO:0000256" key="3">
    <source>
        <dbReference type="ARBA" id="ARBA00022801"/>
    </source>
</evidence>
<dbReference type="InterPro" id="IPR032259">
    <property type="entry name" value="HIBYL-CoA-H"/>
</dbReference>
<dbReference type="InterPro" id="IPR045004">
    <property type="entry name" value="ECH_dom"/>
</dbReference>
<dbReference type="GO" id="GO:0005829">
    <property type="term" value="C:cytosol"/>
    <property type="evidence" value="ECO:0007669"/>
    <property type="project" value="TreeGrafter"/>
</dbReference>
<evidence type="ECO:0000313" key="6">
    <source>
        <dbReference type="Proteomes" id="UP000036102"/>
    </source>
</evidence>
<dbReference type="RefSeq" id="WP_048495209.1">
    <property type="nucleotide sequence ID" value="NZ_LFBU01000001.1"/>
</dbReference>
<feature type="domain" description="Enoyl-CoA hydratase/isomerase" evidence="4">
    <location>
        <begin position="20"/>
        <end position="357"/>
    </location>
</feature>
<dbReference type="OrthoDB" id="9790967at2"/>
<protein>
    <recommendedName>
        <fullName evidence="2">3-hydroxyisobutyryl-CoA hydrolase</fullName>
        <ecNumber evidence="2">3.1.2.4</ecNumber>
    </recommendedName>
</protein>
<dbReference type="SUPFAM" id="SSF52096">
    <property type="entry name" value="ClpP/crotonase"/>
    <property type="match status" value="1"/>
</dbReference>
<evidence type="ECO:0000259" key="4">
    <source>
        <dbReference type="Pfam" id="PF16113"/>
    </source>
</evidence>
<keyword evidence="6" id="KW-1185">Reference proteome</keyword>
<evidence type="ECO:0000313" key="5">
    <source>
        <dbReference type="EMBL" id="KMQ75064.1"/>
    </source>
</evidence>
<sequence>MSDHPIIFEEWKTADGALIAVARLNMPRTLNSLSLEMIRLLTPQLKRWAEDPAIQAVWLEAEGDKAFCAGGDIVALYRSMTEPQGASASEGEAFFSEEYALDYLIHTFAKPIVCWGHGIVMGGGMGIMEGASHRVVTEGSKLAMPEITIGLYPDVAAGWFLNRTPGRTGLFLGLTGARLNGADAVFTGLADRFIRHDLKADVVAELCKRNWQEEGAHTVVGSVLRQFEQQSADAMPESPVRSHFDEINRVTDADSLEDAVSQLKELSGGDGWVAKATRSLAGASPTSLALVWRHLHASKHDSLKQVLDKELTISTNCLNKGEFAEGIRALLIDKDQQPRWRYASLAEMDSAWIDDFFK</sequence>
<dbReference type="PATRIC" id="fig|1658765.3.peg.1252"/>
<dbReference type="Proteomes" id="UP000036102">
    <property type="component" value="Unassembled WGS sequence"/>
</dbReference>
<dbReference type="Gene3D" id="3.90.226.10">
    <property type="entry name" value="2-enoyl-CoA Hydratase, Chain A, domain 1"/>
    <property type="match status" value="1"/>
</dbReference>
<comment type="catalytic activity">
    <reaction evidence="1">
        <text>3-hydroxy-2-methylpropanoyl-CoA + H2O = 3-hydroxy-2-methylpropanoate + CoA + H(+)</text>
        <dbReference type="Rhea" id="RHEA:20888"/>
        <dbReference type="ChEBI" id="CHEBI:11805"/>
        <dbReference type="ChEBI" id="CHEBI:15377"/>
        <dbReference type="ChEBI" id="CHEBI:15378"/>
        <dbReference type="ChEBI" id="CHEBI:57287"/>
        <dbReference type="ChEBI" id="CHEBI:57340"/>
        <dbReference type="EC" id="3.1.2.4"/>
    </reaction>
</comment>
<dbReference type="GO" id="GO:0006574">
    <property type="term" value="P:L-valine catabolic process"/>
    <property type="evidence" value="ECO:0007669"/>
    <property type="project" value="TreeGrafter"/>
</dbReference>
<dbReference type="STRING" id="1658765.Msub_11263"/>
<evidence type="ECO:0000256" key="1">
    <source>
        <dbReference type="ARBA" id="ARBA00001709"/>
    </source>
</evidence>
<proteinExistence type="predicted"/>
<dbReference type="EC" id="3.1.2.4" evidence="2"/>
<dbReference type="NCBIfam" id="NF004127">
    <property type="entry name" value="PRK05617.1"/>
    <property type="match status" value="1"/>
</dbReference>
<dbReference type="PANTHER" id="PTHR43176">
    <property type="entry name" value="3-HYDROXYISOBUTYRYL-COA HYDROLASE-RELATED"/>
    <property type="match status" value="1"/>
</dbReference>
<dbReference type="PANTHER" id="PTHR43176:SF3">
    <property type="entry name" value="3-HYDROXYISOBUTYRYL-COA HYDROLASE, MITOCHONDRIAL"/>
    <property type="match status" value="1"/>
</dbReference>
<evidence type="ECO:0000256" key="2">
    <source>
        <dbReference type="ARBA" id="ARBA00011915"/>
    </source>
</evidence>